<evidence type="ECO:0000256" key="1">
    <source>
        <dbReference type="SAM" id="MobiDB-lite"/>
    </source>
</evidence>
<feature type="compositionally biased region" description="Polar residues" evidence="1">
    <location>
        <begin position="147"/>
        <end position="158"/>
    </location>
</feature>
<feature type="compositionally biased region" description="Polar residues" evidence="1">
    <location>
        <begin position="170"/>
        <end position="187"/>
    </location>
</feature>
<feature type="region of interest" description="Disordered" evidence="1">
    <location>
        <begin position="36"/>
        <end position="114"/>
    </location>
</feature>
<dbReference type="AlphaFoldDB" id="C4JHN4"/>
<gene>
    <name evidence="2" type="ORF">UREG_02720</name>
</gene>
<sequence>MTTSWVKCCFERGRLGQRHRKGTKQLDERYGDIAISGPMDGGWNQVPSYPSEKRSTSVPLSRNSSSKRKKEQRLGVGHFHFKAHSGTQPFIRTEDTDYDERARRSHDKPPDFVYKPASEAFFKDMAEIGRSKYPPPSASIVDKHQRQISVQSTSSLEPTSPADIPCHPSYQRNMQASRGLSPPGLSTNIFHKSPVHTQYARECSPALSHRSIFDDHAYDTNEEEPEKQVQSPQLSMPKTKQKKSKRVVTEELVPSTTELFG</sequence>
<protein>
    <submittedName>
        <fullName evidence="2">Uncharacterized protein</fullName>
    </submittedName>
</protein>
<dbReference type="Proteomes" id="UP000002058">
    <property type="component" value="Unassembled WGS sequence"/>
</dbReference>
<dbReference type="RefSeq" id="XP_002543204.1">
    <property type="nucleotide sequence ID" value="XM_002543158.1"/>
</dbReference>
<proteinExistence type="predicted"/>
<feature type="compositionally biased region" description="Polar residues" evidence="1">
    <location>
        <begin position="228"/>
        <end position="238"/>
    </location>
</feature>
<accession>C4JHN4</accession>
<dbReference type="VEuPathDB" id="FungiDB:UREG_02720"/>
<dbReference type="KEGG" id="ure:UREG_02720"/>
<reference evidence="3" key="1">
    <citation type="journal article" date="2009" name="Genome Res.">
        <title>Comparative genomic analyses of the human fungal pathogens Coccidioides and their relatives.</title>
        <authorList>
            <person name="Sharpton T.J."/>
            <person name="Stajich J.E."/>
            <person name="Rounsley S.D."/>
            <person name="Gardner M.J."/>
            <person name="Wortman J.R."/>
            <person name="Jordar V.S."/>
            <person name="Maiti R."/>
            <person name="Kodira C.D."/>
            <person name="Neafsey D.E."/>
            <person name="Zeng Q."/>
            <person name="Hung C.-Y."/>
            <person name="McMahan C."/>
            <person name="Muszewska A."/>
            <person name="Grynberg M."/>
            <person name="Mandel M.A."/>
            <person name="Kellner E.M."/>
            <person name="Barker B.M."/>
            <person name="Galgiani J.N."/>
            <person name="Orbach M.J."/>
            <person name="Kirkland T.N."/>
            <person name="Cole G.T."/>
            <person name="Henn M.R."/>
            <person name="Birren B.W."/>
            <person name="Taylor J.W."/>
        </authorList>
    </citation>
    <scope>NUCLEOTIDE SEQUENCE [LARGE SCALE GENOMIC DNA]</scope>
    <source>
        <strain evidence="3">UAMH 1704</strain>
    </source>
</reference>
<dbReference type="InParanoid" id="C4JHN4"/>
<dbReference type="HOGENOM" id="CLU_1120083_0_0_1"/>
<dbReference type="EMBL" id="CH476615">
    <property type="protein sequence ID" value="EEP77871.1"/>
    <property type="molecule type" value="Genomic_DNA"/>
</dbReference>
<dbReference type="GeneID" id="8437505"/>
<organism evidence="2 3">
    <name type="scientific">Uncinocarpus reesii (strain UAMH 1704)</name>
    <dbReference type="NCBI Taxonomy" id="336963"/>
    <lineage>
        <taxon>Eukaryota</taxon>
        <taxon>Fungi</taxon>
        <taxon>Dikarya</taxon>
        <taxon>Ascomycota</taxon>
        <taxon>Pezizomycotina</taxon>
        <taxon>Eurotiomycetes</taxon>
        <taxon>Eurotiomycetidae</taxon>
        <taxon>Onygenales</taxon>
        <taxon>Onygenaceae</taxon>
        <taxon>Uncinocarpus</taxon>
    </lineage>
</organism>
<evidence type="ECO:0000313" key="2">
    <source>
        <dbReference type="EMBL" id="EEP77871.1"/>
    </source>
</evidence>
<dbReference type="OMA" id="FVYKPAS"/>
<feature type="region of interest" description="Disordered" evidence="1">
    <location>
        <begin position="133"/>
        <end position="187"/>
    </location>
</feature>
<name>C4JHN4_UNCRE</name>
<feature type="compositionally biased region" description="Basic and acidic residues" evidence="1">
    <location>
        <begin position="92"/>
        <end position="110"/>
    </location>
</feature>
<evidence type="ECO:0000313" key="3">
    <source>
        <dbReference type="Proteomes" id="UP000002058"/>
    </source>
</evidence>
<feature type="region of interest" description="Disordered" evidence="1">
    <location>
        <begin position="214"/>
        <end position="261"/>
    </location>
</feature>
<dbReference type="OrthoDB" id="4148828at2759"/>
<dbReference type="eggNOG" id="ENOG502RM0D">
    <property type="taxonomic scope" value="Eukaryota"/>
</dbReference>
<keyword evidence="3" id="KW-1185">Reference proteome</keyword>